<dbReference type="Pfam" id="PF22685">
    <property type="entry name" value="Gal80p_C-like"/>
    <property type="match status" value="1"/>
</dbReference>
<name>A0A2J6SDN2_HYAVF</name>
<protein>
    <submittedName>
        <fullName evidence="3">NAD(P)-binding protein</fullName>
    </submittedName>
</protein>
<dbReference type="PANTHER" id="PTHR43708">
    <property type="entry name" value="CONSERVED EXPRESSED OXIDOREDUCTASE (EUROFUNG)"/>
    <property type="match status" value="1"/>
</dbReference>
<dbReference type="Gene3D" id="3.40.50.720">
    <property type="entry name" value="NAD(P)-binding Rossmann-like Domain"/>
    <property type="match status" value="1"/>
</dbReference>
<dbReference type="EMBL" id="KZ613937">
    <property type="protein sequence ID" value="PMD48870.1"/>
    <property type="molecule type" value="Genomic_DNA"/>
</dbReference>
<evidence type="ECO:0000259" key="1">
    <source>
        <dbReference type="Pfam" id="PF01408"/>
    </source>
</evidence>
<keyword evidence="4" id="KW-1185">Reference proteome</keyword>
<dbReference type="GO" id="GO:0000166">
    <property type="term" value="F:nucleotide binding"/>
    <property type="evidence" value="ECO:0007669"/>
    <property type="project" value="InterPro"/>
</dbReference>
<dbReference type="PANTHER" id="PTHR43708:SF1">
    <property type="entry name" value="GALACTOSE_LACTOSE METABOLISM REGULATORY PROTEIN GAL80"/>
    <property type="match status" value="1"/>
</dbReference>
<dbReference type="Proteomes" id="UP000235786">
    <property type="component" value="Unassembled WGS sequence"/>
</dbReference>
<dbReference type="InterPro" id="IPR051317">
    <property type="entry name" value="Gfo/Idh/MocA_oxidoreduct"/>
</dbReference>
<dbReference type="SUPFAM" id="SSF55347">
    <property type="entry name" value="Glyceraldehyde-3-phosphate dehydrogenase-like, C-terminal domain"/>
    <property type="match status" value="1"/>
</dbReference>
<evidence type="ECO:0000313" key="4">
    <source>
        <dbReference type="Proteomes" id="UP000235786"/>
    </source>
</evidence>
<dbReference type="InterPro" id="IPR036291">
    <property type="entry name" value="NAD(P)-bd_dom_sf"/>
</dbReference>
<dbReference type="STRING" id="1149755.A0A2J6SDN2"/>
<organism evidence="3 4">
    <name type="scientific">Hyaloscypha variabilis (strain UAMH 11265 / GT02V1 / F)</name>
    <name type="common">Meliniomyces variabilis</name>
    <dbReference type="NCBI Taxonomy" id="1149755"/>
    <lineage>
        <taxon>Eukaryota</taxon>
        <taxon>Fungi</taxon>
        <taxon>Dikarya</taxon>
        <taxon>Ascomycota</taxon>
        <taxon>Pezizomycotina</taxon>
        <taxon>Leotiomycetes</taxon>
        <taxon>Helotiales</taxon>
        <taxon>Hyaloscyphaceae</taxon>
        <taxon>Hyaloscypha</taxon>
        <taxon>Hyaloscypha variabilis</taxon>
    </lineage>
</organism>
<gene>
    <name evidence="3" type="ORF">L207DRAFT_448130</name>
</gene>
<dbReference type="Pfam" id="PF01408">
    <property type="entry name" value="GFO_IDH_MocA"/>
    <property type="match status" value="1"/>
</dbReference>
<feature type="domain" description="Gfo/Idh/MocA-like oxidoreductase N-terminal" evidence="1">
    <location>
        <begin position="24"/>
        <end position="140"/>
    </location>
</feature>
<evidence type="ECO:0000259" key="2">
    <source>
        <dbReference type="Pfam" id="PF22685"/>
    </source>
</evidence>
<evidence type="ECO:0000313" key="3">
    <source>
        <dbReference type="EMBL" id="PMD48870.1"/>
    </source>
</evidence>
<dbReference type="InterPro" id="IPR055080">
    <property type="entry name" value="Gal80p-like_C"/>
</dbReference>
<feature type="non-terminal residue" evidence="3">
    <location>
        <position position="386"/>
    </location>
</feature>
<proteinExistence type="predicted"/>
<accession>A0A2J6SDN2</accession>
<sequence>MGVPAKVRVGLVGLNAPYSGNATGTNWAASAHLPYLLSSSKYELVALQNSSAERAALAIKAYGLDPEKVRAYGTPEELASDQNVDLVVSSIRVDRHAGSLIPAIKAGKDIYVEWPIESNYTKAKELTDLVKLHGVRNVVGLQDGFTPIATKIKELIDAGEKVESSTFVGKIRGGAVMASNVDYFLEKEVGGNAFTISFGHSMEYITRVLGEVSTFHSHLVIQYPEVNIVDPVTNEAIEVRKNDVPTQVIFDAILKDGAVLTYKLHTAANTSPFAKPPVQKTRMPSLDWRIFGSKGEIRVTGYTKWSLNVPDEDFMLEICKVDDGEVRTVDVGRDEFEHLPVPARNIARLYEAFASCRNEVEGERVWYPDFEYALKKHEVIEEMYAK</sequence>
<dbReference type="SUPFAM" id="SSF51735">
    <property type="entry name" value="NAD(P)-binding Rossmann-fold domains"/>
    <property type="match status" value="1"/>
</dbReference>
<dbReference type="AlphaFoldDB" id="A0A2J6SDN2"/>
<feature type="domain" description="Gal80p-like C-terminal" evidence="2">
    <location>
        <begin position="147"/>
        <end position="301"/>
    </location>
</feature>
<dbReference type="OrthoDB" id="64915at2759"/>
<reference evidence="3 4" key="1">
    <citation type="submission" date="2016-04" db="EMBL/GenBank/DDBJ databases">
        <title>A degradative enzymes factory behind the ericoid mycorrhizal symbiosis.</title>
        <authorList>
            <consortium name="DOE Joint Genome Institute"/>
            <person name="Martino E."/>
            <person name="Morin E."/>
            <person name="Grelet G."/>
            <person name="Kuo A."/>
            <person name="Kohler A."/>
            <person name="Daghino S."/>
            <person name="Barry K."/>
            <person name="Choi C."/>
            <person name="Cichocki N."/>
            <person name="Clum A."/>
            <person name="Copeland A."/>
            <person name="Hainaut M."/>
            <person name="Haridas S."/>
            <person name="Labutti K."/>
            <person name="Lindquist E."/>
            <person name="Lipzen A."/>
            <person name="Khouja H.-R."/>
            <person name="Murat C."/>
            <person name="Ohm R."/>
            <person name="Olson A."/>
            <person name="Spatafora J."/>
            <person name="Veneault-Fourrey C."/>
            <person name="Henrissat B."/>
            <person name="Grigoriev I."/>
            <person name="Martin F."/>
            <person name="Perotto S."/>
        </authorList>
    </citation>
    <scope>NUCLEOTIDE SEQUENCE [LARGE SCALE GENOMIC DNA]</scope>
    <source>
        <strain evidence="3 4">F</strain>
    </source>
</reference>
<dbReference type="InterPro" id="IPR000683">
    <property type="entry name" value="Gfo/Idh/MocA-like_OxRdtase_N"/>
</dbReference>
<dbReference type="Gene3D" id="3.30.360.10">
    <property type="entry name" value="Dihydrodipicolinate Reductase, domain 2"/>
    <property type="match status" value="1"/>
</dbReference>